<dbReference type="Proteomes" id="UP000612055">
    <property type="component" value="Unassembled WGS sequence"/>
</dbReference>
<evidence type="ECO:0000256" key="1">
    <source>
        <dbReference type="ARBA" id="ARBA00000707"/>
    </source>
</evidence>
<keyword evidence="5 6" id="KW-0788">Thiol protease</keyword>
<dbReference type="GO" id="GO:0005634">
    <property type="term" value="C:nucleus"/>
    <property type="evidence" value="ECO:0007669"/>
    <property type="project" value="TreeGrafter"/>
</dbReference>
<proteinExistence type="predicted"/>
<feature type="domain" description="OTU" evidence="8">
    <location>
        <begin position="82"/>
        <end position="204"/>
    </location>
</feature>
<dbReference type="InterPro" id="IPR057766">
    <property type="entry name" value="Znf-C2H2_OTU1-like_C"/>
</dbReference>
<dbReference type="PROSITE" id="PS50802">
    <property type="entry name" value="OTU"/>
    <property type="match status" value="1"/>
</dbReference>
<comment type="function">
    <text evidence="6">Hydrolase that can remove conjugated ubiquitin from proteins and may therefore play an important regulatory role at the level of protein turnover by preventing degradation.</text>
</comment>
<comment type="catalytic activity">
    <reaction evidence="1 6">
        <text>Thiol-dependent hydrolysis of ester, thioester, amide, peptide and isopeptide bonds formed by the C-terminal Gly of ubiquitin (a 76-residue protein attached to proteins as an intracellular targeting signal).</text>
        <dbReference type="EC" id="3.4.19.12"/>
    </reaction>
</comment>
<evidence type="ECO:0000256" key="7">
    <source>
        <dbReference type="SAM" id="MobiDB-lite"/>
    </source>
</evidence>
<dbReference type="Pfam" id="PF02338">
    <property type="entry name" value="OTU"/>
    <property type="match status" value="1"/>
</dbReference>
<evidence type="ECO:0000256" key="4">
    <source>
        <dbReference type="ARBA" id="ARBA00022801"/>
    </source>
</evidence>
<dbReference type="InterPro" id="IPR003903">
    <property type="entry name" value="UIM_dom"/>
</dbReference>
<dbReference type="PROSITE" id="PS50330">
    <property type="entry name" value="UIM"/>
    <property type="match status" value="1"/>
</dbReference>
<keyword evidence="3 6" id="KW-0833">Ubl conjugation pathway</keyword>
<dbReference type="SUPFAM" id="SSF54001">
    <property type="entry name" value="Cysteine proteinases"/>
    <property type="match status" value="1"/>
</dbReference>
<keyword evidence="2" id="KW-0645">Protease</keyword>
<dbReference type="InterPro" id="IPR038765">
    <property type="entry name" value="Papain-like_cys_pep_sf"/>
</dbReference>
<sequence length="283" mass="29959">MDEDEMLARAIAASLESPGAASRREEAVGRAGPSGHAAPPAPAPSAAAPAGASGAGRSVTNAPAGGPAPLSMPVPGGEGTCVVRRVIDSDNSCLFNAVGYVMERSRLRAPELRKVVARTVESDPLTFNDGFLGKDVAEYCRWIQDKSKWGGAIELFILAQHYGTEIAAFDIQTKRCDIYGQDKGYPDRCLLLYDGLHYDAMAVAAFEGAPEELDVTRFERGAPGAGAIMQAAEKLVEATHAARQFTDTANFTLRCAVCQIGLKGEKEAVEHAKATGHSNFAEY</sequence>
<dbReference type="EC" id="3.4.19.12" evidence="6"/>
<evidence type="ECO:0000256" key="2">
    <source>
        <dbReference type="ARBA" id="ARBA00022670"/>
    </source>
</evidence>
<evidence type="ECO:0000256" key="6">
    <source>
        <dbReference type="RuleBase" id="RU367104"/>
    </source>
</evidence>
<dbReference type="InterPro" id="IPR003323">
    <property type="entry name" value="OTU_dom"/>
</dbReference>
<dbReference type="Gene3D" id="3.90.70.80">
    <property type="match status" value="1"/>
</dbReference>
<feature type="compositionally biased region" description="Low complexity" evidence="7">
    <location>
        <begin position="29"/>
        <end position="58"/>
    </location>
</feature>
<evidence type="ECO:0000313" key="9">
    <source>
        <dbReference type="EMBL" id="KAG2488512.1"/>
    </source>
</evidence>
<name>A0A835XRX5_9CHLO</name>
<dbReference type="CDD" id="cd22793">
    <property type="entry name" value="OTU_plant_OTU1_2-like"/>
    <property type="match status" value="1"/>
</dbReference>
<accession>A0A835XRX5</accession>
<gene>
    <name evidence="9" type="ORF">HYH03_013015</name>
</gene>
<feature type="region of interest" description="Disordered" evidence="7">
    <location>
        <begin position="1"/>
        <end position="74"/>
    </location>
</feature>
<evidence type="ECO:0000259" key="8">
    <source>
        <dbReference type="PROSITE" id="PS50802"/>
    </source>
</evidence>
<dbReference type="PANTHER" id="PTHR13312">
    <property type="entry name" value="HIV-INDUCED PROTEIN-7-LIKE PROTEASE"/>
    <property type="match status" value="1"/>
</dbReference>
<keyword evidence="4 6" id="KW-0378">Hydrolase</keyword>
<dbReference type="GO" id="GO:0030968">
    <property type="term" value="P:endoplasmic reticulum unfolded protein response"/>
    <property type="evidence" value="ECO:0007669"/>
    <property type="project" value="TreeGrafter"/>
</dbReference>
<evidence type="ECO:0000256" key="5">
    <source>
        <dbReference type="ARBA" id="ARBA00022807"/>
    </source>
</evidence>
<dbReference type="GO" id="GO:0004843">
    <property type="term" value="F:cysteine-type deubiquitinase activity"/>
    <property type="evidence" value="ECO:0007669"/>
    <property type="project" value="UniProtKB-UniRule"/>
</dbReference>
<dbReference type="GO" id="GO:0036503">
    <property type="term" value="P:ERAD pathway"/>
    <property type="evidence" value="ECO:0007669"/>
    <property type="project" value="TreeGrafter"/>
</dbReference>
<keyword evidence="10" id="KW-1185">Reference proteome</keyword>
<dbReference type="AlphaFoldDB" id="A0A835XRX5"/>
<evidence type="ECO:0000256" key="3">
    <source>
        <dbReference type="ARBA" id="ARBA00022786"/>
    </source>
</evidence>
<evidence type="ECO:0000313" key="10">
    <source>
        <dbReference type="Proteomes" id="UP000612055"/>
    </source>
</evidence>
<comment type="subcellular location">
    <subcellularLocation>
        <location evidence="6">Cytoplasm</location>
    </subcellularLocation>
</comment>
<dbReference type="PANTHER" id="PTHR13312:SF0">
    <property type="entry name" value="UBIQUITIN THIOESTERASE OTU1"/>
    <property type="match status" value="1"/>
</dbReference>
<dbReference type="GO" id="GO:0005829">
    <property type="term" value="C:cytosol"/>
    <property type="evidence" value="ECO:0007669"/>
    <property type="project" value="TreeGrafter"/>
</dbReference>
<comment type="caution">
    <text evidence="9">The sequence shown here is derived from an EMBL/GenBank/DDBJ whole genome shotgun (WGS) entry which is preliminary data.</text>
</comment>
<protein>
    <recommendedName>
        <fullName evidence="6">Ubiquitin thioesterase OTU</fullName>
        <ecNumber evidence="6">3.4.19.12</ecNumber>
    </recommendedName>
</protein>
<dbReference type="Pfam" id="PF24560">
    <property type="entry name" value="zf-C2H2_OTU1_C"/>
    <property type="match status" value="1"/>
</dbReference>
<organism evidence="9 10">
    <name type="scientific">Edaphochlamys debaryana</name>
    <dbReference type="NCBI Taxonomy" id="47281"/>
    <lineage>
        <taxon>Eukaryota</taxon>
        <taxon>Viridiplantae</taxon>
        <taxon>Chlorophyta</taxon>
        <taxon>core chlorophytes</taxon>
        <taxon>Chlorophyceae</taxon>
        <taxon>CS clade</taxon>
        <taxon>Chlamydomonadales</taxon>
        <taxon>Chlamydomonadales incertae sedis</taxon>
        <taxon>Edaphochlamys</taxon>
    </lineage>
</organism>
<dbReference type="Pfam" id="PF02809">
    <property type="entry name" value="UIM"/>
    <property type="match status" value="1"/>
</dbReference>
<dbReference type="GO" id="GO:0016579">
    <property type="term" value="P:protein deubiquitination"/>
    <property type="evidence" value="ECO:0007669"/>
    <property type="project" value="TreeGrafter"/>
</dbReference>
<dbReference type="OrthoDB" id="65596at2759"/>
<keyword evidence="6" id="KW-0963">Cytoplasm</keyword>
<dbReference type="EMBL" id="JAEHOE010000083">
    <property type="protein sequence ID" value="KAG2488512.1"/>
    <property type="molecule type" value="Genomic_DNA"/>
</dbReference>
<reference evidence="9" key="1">
    <citation type="journal article" date="2020" name="bioRxiv">
        <title>Comparative genomics of Chlamydomonas.</title>
        <authorList>
            <person name="Craig R.J."/>
            <person name="Hasan A.R."/>
            <person name="Ness R.W."/>
            <person name="Keightley P.D."/>
        </authorList>
    </citation>
    <scope>NUCLEOTIDE SEQUENCE</scope>
    <source>
        <strain evidence="9">CCAP 11/70</strain>
    </source>
</reference>